<proteinExistence type="predicted"/>
<evidence type="ECO:0000313" key="1">
    <source>
        <dbReference type="EMBL" id="RHK96419.1"/>
    </source>
</evidence>
<organism evidence="1 2">
    <name type="scientific">Bacteroides xylanisolvens</name>
    <dbReference type="NCBI Taxonomy" id="371601"/>
    <lineage>
        <taxon>Bacteria</taxon>
        <taxon>Pseudomonadati</taxon>
        <taxon>Bacteroidota</taxon>
        <taxon>Bacteroidia</taxon>
        <taxon>Bacteroidales</taxon>
        <taxon>Bacteroidaceae</taxon>
        <taxon>Bacteroides</taxon>
    </lineage>
</organism>
<protein>
    <submittedName>
        <fullName evidence="1">DUF5005 domain-containing protein</fullName>
    </submittedName>
</protein>
<accession>A0A415HR92</accession>
<dbReference type="RefSeq" id="WP_118407813.1">
    <property type="nucleotide sequence ID" value="NZ_JAHOFO010000001.1"/>
</dbReference>
<sequence>MNKYKIGKFLLLPLLCGTIEACDKFEAFPLEYKNTPQDDAVENVLNNIDPAWELELLERNDYVVAFKDKKYDKLFTRTLGWNGGDGVLTTQLPDGNTFWSFNDSFYGVVDGETRSRDGNKVNFPRNTIMVQTPGDKEENLVWLADFIQTTDPNAPRYYQARTHIRHPRASKTDEQIQEGEIDQDWLYWAGDATVYNNQLQVLWNGVDNTDEEHLMRHEGICLATYSLEGKPGDENYMKLISANHHFNDVDIYGYGSTLYEDEDGHIYLYGTYNNYDIIVARTATHSLDSPWEYYVCNEEGEYSWQNAYPTQEQVALSKIQAEDCSMPWVFKKGDSYYMVAQAKWFGREMYIFRSDKPYGPFVDRKTLFGFPNTLDKLGVQTYGNLYMVNLHPHLSREGELVFSTNTDPADGFGGNFNAIGSADLYRPYFYRVYNWEMLYKE</sequence>
<dbReference type="EMBL" id="QROC01000013">
    <property type="protein sequence ID" value="RHK96419.1"/>
    <property type="molecule type" value="Genomic_DNA"/>
</dbReference>
<name>A0A415HR92_9BACE</name>
<gene>
    <name evidence="1" type="ORF">DW042_11660</name>
</gene>
<dbReference type="InterPro" id="IPR023296">
    <property type="entry name" value="Glyco_hydro_beta-prop_sf"/>
</dbReference>
<dbReference type="AlphaFoldDB" id="A0A415HR92"/>
<reference evidence="1 2" key="1">
    <citation type="submission" date="2018-08" db="EMBL/GenBank/DDBJ databases">
        <title>A genome reference for cultivated species of the human gut microbiota.</title>
        <authorList>
            <person name="Zou Y."/>
            <person name="Xue W."/>
            <person name="Luo G."/>
        </authorList>
    </citation>
    <scope>NUCLEOTIDE SEQUENCE [LARGE SCALE GENOMIC DNA]</scope>
    <source>
        <strain evidence="1 2">AF39-6AC</strain>
    </source>
</reference>
<dbReference type="Gene3D" id="2.115.10.20">
    <property type="entry name" value="Glycosyl hydrolase domain, family 43"/>
    <property type="match status" value="1"/>
</dbReference>
<evidence type="ECO:0000313" key="2">
    <source>
        <dbReference type="Proteomes" id="UP000284417"/>
    </source>
</evidence>
<dbReference type="Proteomes" id="UP000284417">
    <property type="component" value="Unassembled WGS sequence"/>
</dbReference>
<dbReference type="SUPFAM" id="SSF75005">
    <property type="entry name" value="Arabinanase/levansucrase/invertase"/>
    <property type="match status" value="1"/>
</dbReference>
<dbReference type="InterPro" id="IPR032169">
    <property type="entry name" value="DUF5005"/>
</dbReference>
<dbReference type="Pfam" id="PF16396">
    <property type="entry name" value="DUF5005"/>
    <property type="match status" value="1"/>
</dbReference>
<comment type="caution">
    <text evidence="1">The sequence shown here is derived from an EMBL/GenBank/DDBJ whole genome shotgun (WGS) entry which is preliminary data.</text>
</comment>